<protein>
    <submittedName>
        <fullName evidence="1">Uncharacterized protein</fullName>
    </submittedName>
</protein>
<name>A0A0L0W958_GOTPU</name>
<dbReference type="EMBL" id="LGSS01000010">
    <property type="protein sequence ID" value="KNF08079.1"/>
    <property type="molecule type" value="Genomic_DNA"/>
</dbReference>
<keyword evidence="2" id="KW-1185">Reference proteome</keyword>
<evidence type="ECO:0000313" key="2">
    <source>
        <dbReference type="Proteomes" id="UP000037267"/>
    </source>
</evidence>
<reference evidence="2" key="1">
    <citation type="submission" date="2015-07" db="EMBL/GenBank/DDBJ databases">
        <title>Draft genome sequence of the purine-degrading Gottschalkia purinilyticum DSM 1384 (formerly Clostridium purinilyticum).</title>
        <authorList>
            <person name="Poehlein A."/>
            <person name="Schiel-Bengelsdorf B."/>
            <person name="Bengelsdorf F.R."/>
            <person name="Daniel R."/>
            <person name="Duerre P."/>
        </authorList>
    </citation>
    <scope>NUCLEOTIDE SEQUENCE [LARGE SCALE GENOMIC DNA]</scope>
    <source>
        <strain evidence="2">DSM 1384</strain>
    </source>
</reference>
<dbReference type="Proteomes" id="UP000037267">
    <property type="component" value="Unassembled WGS sequence"/>
</dbReference>
<organism evidence="1 2">
    <name type="scientific">Gottschalkia purinilytica</name>
    <name type="common">Clostridium purinilyticum</name>
    <dbReference type="NCBI Taxonomy" id="1503"/>
    <lineage>
        <taxon>Bacteria</taxon>
        <taxon>Bacillati</taxon>
        <taxon>Bacillota</taxon>
        <taxon>Tissierellia</taxon>
        <taxon>Tissierellales</taxon>
        <taxon>Gottschalkiaceae</taxon>
        <taxon>Gottschalkia</taxon>
    </lineage>
</organism>
<accession>A0A0L0W958</accession>
<evidence type="ECO:0000313" key="1">
    <source>
        <dbReference type="EMBL" id="KNF08079.1"/>
    </source>
</evidence>
<sequence>MLRSKRYEIKRGCLFYREDLAFKTIIHETMWRILMKAKGYKIKELLKN</sequence>
<dbReference type="AlphaFoldDB" id="A0A0L0W958"/>
<comment type="caution">
    <text evidence="1">The sequence shown here is derived from an EMBL/GenBank/DDBJ whole genome shotgun (WGS) entry which is preliminary data.</text>
</comment>
<gene>
    <name evidence="1" type="ORF">CLPU_10c01340</name>
</gene>
<dbReference type="STRING" id="1503.CLPU_10c01340"/>
<proteinExistence type="predicted"/>